<dbReference type="EMBL" id="SLXU01000005">
    <property type="protein sequence ID" value="TCP61363.1"/>
    <property type="molecule type" value="Genomic_DNA"/>
</dbReference>
<dbReference type="InterPro" id="IPR036648">
    <property type="entry name" value="CN_Hdrase_a/SCN_Hdrase_g_sf"/>
</dbReference>
<organism evidence="1 2">
    <name type="scientific">Rhodovulum bhavnagarense</name>
    <dbReference type="NCBI Taxonomy" id="992286"/>
    <lineage>
        <taxon>Bacteria</taxon>
        <taxon>Pseudomonadati</taxon>
        <taxon>Pseudomonadota</taxon>
        <taxon>Alphaproteobacteria</taxon>
        <taxon>Rhodobacterales</taxon>
        <taxon>Paracoccaceae</taxon>
        <taxon>Rhodovulum</taxon>
    </lineage>
</organism>
<sequence length="145" mass="16579">MRKGSWFRQGQNVERMNLWHSLGRAWAELSAGQAGRVDEGAPGQDRMRLAHGPVQMDNRGDVERLLPDILGRALARSWIDQDFRGRFTLDPVGTLADYRVQLPDTISIEVGLTDTLRPRVIVYERDRVGRKRRLLSLKLIMTADQ</sequence>
<dbReference type="SUPFAM" id="SSF56209">
    <property type="entry name" value="Nitrile hydratase alpha chain"/>
    <property type="match status" value="1"/>
</dbReference>
<evidence type="ECO:0000313" key="1">
    <source>
        <dbReference type="EMBL" id="TCP61363.1"/>
    </source>
</evidence>
<comment type="caution">
    <text evidence="1">The sequence shown here is derived from an EMBL/GenBank/DDBJ whole genome shotgun (WGS) entry which is preliminary data.</text>
</comment>
<dbReference type="Proteomes" id="UP000295050">
    <property type="component" value="Unassembled WGS sequence"/>
</dbReference>
<gene>
    <name evidence="1" type="ORF">EV663_10581</name>
</gene>
<dbReference type="GO" id="GO:0003824">
    <property type="term" value="F:catalytic activity"/>
    <property type="evidence" value="ECO:0007669"/>
    <property type="project" value="InterPro"/>
</dbReference>
<proteinExistence type="predicted"/>
<keyword evidence="2" id="KW-1185">Reference proteome</keyword>
<dbReference type="GO" id="GO:0046914">
    <property type="term" value="F:transition metal ion binding"/>
    <property type="evidence" value="ECO:0007669"/>
    <property type="project" value="InterPro"/>
</dbReference>
<evidence type="ECO:0000313" key="2">
    <source>
        <dbReference type="Proteomes" id="UP000295050"/>
    </source>
</evidence>
<reference evidence="1 2" key="1">
    <citation type="submission" date="2019-03" db="EMBL/GenBank/DDBJ databases">
        <title>Genomic Encyclopedia of Type Strains, Phase IV (KMG-IV): sequencing the most valuable type-strain genomes for metagenomic binning, comparative biology and taxonomic classification.</title>
        <authorList>
            <person name="Goeker M."/>
        </authorList>
    </citation>
    <scope>NUCLEOTIDE SEQUENCE [LARGE SCALE GENOMIC DNA]</scope>
    <source>
        <strain evidence="1 2">DSM 24766</strain>
    </source>
</reference>
<protein>
    <submittedName>
        <fullName evidence="1">Uncharacterized protein</fullName>
    </submittedName>
</protein>
<accession>A0A4R2RET7</accession>
<dbReference type="AlphaFoldDB" id="A0A4R2RET7"/>
<name>A0A4R2RET7_9RHOB</name>